<keyword evidence="3 6" id="KW-0812">Transmembrane</keyword>
<dbReference type="InterPro" id="IPR005171">
    <property type="entry name" value="Cyt_c_oxidase_su4_prok"/>
</dbReference>
<evidence type="ECO:0000256" key="4">
    <source>
        <dbReference type="ARBA" id="ARBA00022989"/>
    </source>
</evidence>
<keyword evidence="2" id="KW-1003">Cell membrane</keyword>
<evidence type="ECO:0000256" key="2">
    <source>
        <dbReference type="ARBA" id="ARBA00022475"/>
    </source>
</evidence>
<organism evidence="7 8">
    <name type="scientific">Halosimplex rubrum</name>
    <dbReference type="NCBI Taxonomy" id="869889"/>
    <lineage>
        <taxon>Archaea</taxon>
        <taxon>Methanobacteriati</taxon>
        <taxon>Methanobacteriota</taxon>
        <taxon>Stenosarchaea group</taxon>
        <taxon>Halobacteria</taxon>
        <taxon>Halobacteriales</taxon>
        <taxon>Haloarculaceae</taxon>
        <taxon>Halosimplex</taxon>
    </lineage>
</organism>
<evidence type="ECO:0000256" key="5">
    <source>
        <dbReference type="ARBA" id="ARBA00023136"/>
    </source>
</evidence>
<gene>
    <name evidence="7" type="ORF">HZS55_07040</name>
</gene>
<dbReference type="Pfam" id="PF03626">
    <property type="entry name" value="COX4_pro"/>
    <property type="match status" value="1"/>
</dbReference>
<accession>A0A7D5P1Z5</accession>
<comment type="subcellular location">
    <subcellularLocation>
        <location evidence="1">Cell membrane</location>
        <topology evidence="1">Multi-pass membrane protein</topology>
    </subcellularLocation>
</comment>
<proteinExistence type="predicted"/>
<evidence type="ECO:0000256" key="1">
    <source>
        <dbReference type="ARBA" id="ARBA00004651"/>
    </source>
</evidence>
<name>A0A7D5P1Z5_9EURY</name>
<dbReference type="OrthoDB" id="201875at2157"/>
<dbReference type="GO" id="GO:0005886">
    <property type="term" value="C:plasma membrane"/>
    <property type="evidence" value="ECO:0007669"/>
    <property type="project" value="UniProtKB-SubCell"/>
</dbReference>
<evidence type="ECO:0000313" key="7">
    <source>
        <dbReference type="EMBL" id="QLH77061.1"/>
    </source>
</evidence>
<reference evidence="7 8" key="1">
    <citation type="submission" date="2020-07" db="EMBL/GenBank/DDBJ databases">
        <title>Halosimplex pelagicum sp. nov. and Halosimplex rubrum sp. nov., isolated from salted brown alga Laminaria, and emended description of the genus Halosimplex.</title>
        <authorList>
            <person name="Cui H."/>
        </authorList>
    </citation>
    <scope>NUCLEOTIDE SEQUENCE [LARGE SCALE GENOMIC DNA]</scope>
    <source>
        <strain evidence="7 8">R27</strain>
    </source>
</reference>
<dbReference type="RefSeq" id="WP_179910992.1">
    <property type="nucleotide sequence ID" value="NZ_CP058910.1"/>
</dbReference>
<feature type="transmembrane region" description="Helical" evidence="6">
    <location>
        <begin position="72"/>
        <end position="92"/>
    </location>
</feature>
<evidence type="ECO:0000313" key="8">
    <source>
        <dbReference type="Proteomes" id="UP000509667"/>
    </source>
</evidence>
<keyword evidence="4 6" id="KW-1133">Transmembrane helix</keyword>
<dbReference type="AlphaFoldDB" id="A0A7D5P1Z5"/>
<evidence type="ECO:0000256" key="3">
    <source>
        <dbReference type="ARBA" id="ARBA00022692"/>
    </source>
</evidence>
<sequence>MSRFKLYTGIFVVLMALSTTQALVERTGLVDFDAPGTYWTAFGVILALSFVKATFVATYYMHLRWEPRSVTYLFLGGLFVALALTTAAAYSIL</sequence>
<evidence type="ECO:0000256" key="6">
    <source>
        <dbReference type="SAM" id="Phobius"/>
    </source>
</evidence>
<feature type="transmembrane region" description="Helical" evidence="6">
    <location>
        <begin position="38"/>
        <end position="60"/>
    </location>
</feature>
<dbReference type="EMBL" id="CP058910">
    <property type="protein sequence ID" value="QLH77061.1"/>
    <property type="molecule type" value="Genomic_DNA"/>
</dbReference>
<keyword evidence="5 6" id="KW-0472">Membrane</keyword>
<keyword evidence="8" id="KW-1185">Reference proteome</keyword>
<dbReference type="GeneID" id="56077605"/>
<dbReference type="KEGG" id="hrr:HZS55_07040"/>
<protein>
    <submittedName>
        <fullName evidence="7">Cytochrome C oxidase subunit IV family protein</fullName>
    </submittedName>
</protein>
<dbReference type="Proteomes" id="UP000509667">
    <property type="component" value="Chromosome"/>
</dbReference>